<accession>H2J658</accession>
<dbReference type="eggNOG" id="COG0803">
    <property type="taxonomic scope" value="Bacteria"/>
</dbReference>
<dbReference type="GO" id="GO:0046872">
    <property type="term" value="F:metal ion binding"/>
    <property type="evidence" value="ECO:0007669"/>
    <property type="project" value="InterPro"/>
</dbReference>
<protein>
    <submittedName>
        <fullName evidence="1">ABC-type metal ion transport system, periplasmic component/surface adhesin</fullName>
    </submittedName>
</protein>
<dbReference type="GO" id="GO:0030001">
    <property type="term" value="P:metal ion transport"/>
    <property type="evidence" value="ECO:0007669"/>
    <property type="project" value="InterPro"/>
</dbReference>
<dbReference type="SUPFAM" id="SSF53807">
    <property type="entry name" value="Helical backbone' metal receptor"/>
    <property type="match status" value="1"/>
</dbReference>
<name>H2J658_MARPK</name>
<reference evidence="1 2" key="1">
    <citation type="journal article" date="2012" name="J. Bacteriol.">
        <title>Complete Genome Sequence of the Thermophilic, Piezophilic, Heterotrophic Bacterium Marinitoga piezophila KA3.</title>
        <authorList>
            <person name="Lucas S."/>
            <person name="Han J."/>
            <person name="Lapidus A."/>
            <person name="Cheng J.F."/>
            <person name="Goodwin L.A."/>
            <person name="Pitluck S."/>
            <person name="Peters L."/>
            <person name="Mikhailova N."/>
            <person name="Teshima H."/>
            <person name="Detter J.C."/>
            <person name="Han C."/>
            <person name="Tapia R."/>
            <person name="Land M."/>
            <person name="Hauser L."/>
            <person name="Kyrpides N.C."/>
            <person name="Ivanova N."/>
            <person name="Pagani I."/>
            <person name="Vannier P."/>
            <person name="Oger P."/>
            <person name="Bartlett D.H."/>
            <person name="Noll K.M."/>
            <person name="Woyke T."/>
            <person name="Jebbar M."/>
        </authorList>
    </citation>
    <scope>NUCLEOTIDE SEQUENCE [LARGE SCALE GENOMIC DNA]</scope>
    <source>
        <strain evidence="2">DSM 14283 / JCM 11233 / KA3</strain>
    </source>
</reference>
<dbReference type="Proteomes" id="UP000007161">
    <property type="component" value="Chromosome"/>
</dbReference>
<evidence type="ECO:0000313" key="2">
    <source>
        <dbReference type="Proteomes" id="UP000007161"/>
    </source>
</evidence>
<dbReference type="KEGG" id="mpz:Marpi_0681"/>
<dbReference type="AlphaFoldDB" id="H2J658"/>
<dbReference type="STRING" id="443254.Marpi_0681"/>
<evidence type="ECO:0000313" key="1">
    <source>
        <dbReference type="EMBL" id="AEX85119.1"/>
    </source>
</evidence>
<reference evidence="2" key="2">
    <citation type="submission" date="2012-01" db="EMBL/GenBank/DDBJ databases">
        <title>Complete sequence of chromosome of Marinitoga piezophila KA3.</title>
        <authorList>
            <person name="Lucas S."/>
            <person name="Han J."/>
            <person name="Lapidus A."/>
            <person name="Cheng J.-F."/>
            <person name="Goodwin L."/>
            <person name="Pitluck S."/>
            <person name="Peters L."/>
            <person name="Mikhailova N."/>
            <person name="Teshima H."/>
            <person name="Detter J.C."/>
            <person name="Han C."/>
            <person name="Tapia R."/>
            <person name="Land M."/>
            <person name="Hauser L."/>
            <person name="Kyrpides N."/>
            <person name="Ivanova N."/>
            <person name="Pagani I."/>
            <person name="Jebbar M."/>
            <person name="Vannier P."/>
            <person name="Oger P."/>
            <person name="Cario A."/>
            <person name="Bartlett D."/>
            <person name="Noll K.M."/>
            <person name="Woyke T."/>
        </authorList>
    </citation>
    <scope>NUCLEOTIDE SEQUENCE [LARGE SCALE GENOMIC DNA]</scope>
    <source>
        <strain evidence="2">DSM 14283 / JCM 11233 / KA3</strain>
    </source>
</reference>
<proteinExistence type="predicted"/>
<dbReference type="EMBL" id="CP003257">
    <property type="protein sequence ID" value="AEX85119.1"/>
    <property type="molecule type" value="Genomic_DNA"/>
</dbReference>
<dbReference type="HOGENOM" id="CLU_1193691_0_0_0"/>
<dbReference type="Gene3D" id="3.40.50.1980">
    <property type="entry name" value="Nitrogenase molybdenum iron protein domain"/>
    <property type="match status" value="1"/>
</dbReference>
<dbReference type="RefSeq" id="WP_014296191.1">
    <property type="nucleotide sequence ID" value="NC_016751.1"/>
</dbReference>
<keyword evidence="2" id="KW-1185">Reference proteome</keyword>
<dbReference type="Pfam" id="PF01297">
    <property type="entry name" value="ZnuA"/>
    <property type="match status" value="1"/>
</dbReference>
<dbReference type="OrthoDB" id="46430at2"/>
<organism evidence="1 2">
    <name type="scientific">Marinitoga piezophila (strain DSM 14283 / JCM 11233 / KA3)</name>
    <dbReference type="NCBI Taxonomy" id="443254"/>
    <lineage>
        <taxon>Bacteria</taxon>
        <taxon>Thermotogati</taxon>
        <taxon>Thermotogota</taxon>
        <taxon>Thermotogae</taxon>
        <taxon>Petrotogales</taxon>
        <taxon>Petrotogaceae</taxon>
        <taxon>Marinitoga</taxon>
    </lineage>
</organism>
<sequence length="232" mass="27032">MKKILFLFIVSVNIIIYGLNIVTSIKPLELITKELAPDSTITSLFKTNSDFSKKYSITDNVDLVILLNDEIKTPENIQKVVLSEGVLFYPYNENPFLWTDPLYSVVIAYKIEKKLEKIDPENAMNYRNNLLEMTQKLISMSDNFAKIVDKKQLKVIDLNGLLIHFYKRYKIQYETPKEDYIITASDTLVTNVDYHNLNLKALPNLKIKIDVFATNYSTLIDFYESIFKEFEK</sequence>
<dbReference type="InterPro" id="IPR006127">
    <property type="entry name" value="ZnuA-like"/>
</dbReference>
<gene>
    <name evidence="1" type="ordered locus">Marpi_0681</name>
</gene>